<dbReference type="Proteomes" id="UP000254266">
    <property type="component" value="Unassembled WGS sequence"/>
</dbReference>
<dbReference type="Gene3D" id="3.40.250.10">
    <property type="entry name" value="Rhodanese-like domain"/>
    <property type="match status" value="1"/>
</dbReference>
<dbReference type="PANTHER" id="PTHR43031">
    <property type="entry name" value="FAD-DEPENDENT OXIDOREDUCTASE"/>
    <property type="match status" value="1"/>
</dbReference>
<feature type="domain" description="Rhodanese" evidence="1">
    <location>
        <begin position="29"/>
        <end position="127"/>
    </location>
</feature>
<organism evidence="2 3">
    <name type="scientific">endosymbiont of Galathealinum brachiosum</name>
    <dbReference type="NCBI Taxonomy" id="2200906"/>
    <lineage>
        <taxon>Bacteria</taxon>
        <taxon>Pseudomonadati</taxon>
        <taxon>Pseudomonadota</taxon>
        <taxon>Gammaproteobacteria</taxon>
        <taxon>sulfur-oxidizing symbionts</taxon>
    </lineage>
</organism>
<evidence type="ECO:0000313" key="3">
    <source>
        <dbReference type="Proteomes" id="UP000254266"/>
    </source>
</evidence>
<dbReference type="InterPro" id="IPR001763">
    <property type="entry name" value="Rhodanese-like_dom"/>
</dbReference>
<reference evidence="2 3" key="1">
    <citation type="journal article" date="2018" name="ISME J.">
        <title>Endosymbiont genomes yield clues of tubeworm success.</title>
        <authorList>
            <person name="Li Y."/>
            <person name="Liles M.R."/>
            <person name="Halanych K.M."/>
        </authorList>
    </citation>
    <scope>NUCLEOTIDE SEQUENCE [LARGE SCALE GENOMIC DNA]</scope>
    <source>
        <strain evidence="2">A1464</strain>
    </source>
</reference>
<name>A0A370D845_9GAMM</name>
<protein>
    <submittedName>
        <fullName evidence="2">Sulfurtransferase</fullName>
    </submittedName>
</protein>
<dbReference type="GO" id="GO:0016740">
    <property type="term" value="F:transferase activity"/>
    <property type="evidence" value="ECO:0007669"/>
    <property type="project" value="UniProtKB-KW"/>
</dbReference>
<dbReference type="CDD" id="cd00158">
    <property type="entry name" value="RHOD"/>
    <property type="match status" value="1"/>
</dbReference>
<proteinExistence type="predicted"/>
<gene>
    <name evidence="2" type="ORF">DIZ80_13310</name>
</gene>
<dbReference type="SMART" id="SM00450">
    <property type="entry name" value="RHOD"/>
    <property type="match status" value="1"/>
</dbReference>
<evidence type="ECO:0000313" key="2">
    <source>
        <dbReference type="EMBL" id="RDH81091.1"/>
    </source>
</evidence>
<dbReference type="AlphaFoldDB" id="A0A370D845"/>
<dbReference type="InterPro" id="IPR036873">
    <property type="entry name" value="Rhodanese-like_dom_sf"/>
</dbReference>
<dbReference type="Pfam" id="PF00581">
    <property type="entry name" value="Rhodanese"/>
    <property type="match status" value="1"/>
</dbReference>
<comment type="caution">
    <text evidence="2">The sequence shown here is derived from an EMBL/GenBank/DDBJ whole genome shotgun (WGS) entry which is preliminary data.</text>
</comment>
<dbReference type="EMBL" id="QFXC01000013">
    <property type="protein sequence ID" value="RDH81091.1"/>
    <property type="molecule type" value="Genomic_DNA"/>
</dbReference>
<dbReference type="PROSITE" id="PS50206">
    <property type="entry name" value="RHODANESE_3"/>
    <property type="match status" value="1"/>
</dbReference>
<accession>A0A370D845</accession>
<dbReference type="InterPro" id="IPR050229">
    <property type="entry name" value="GlpE_sulfurtransferase"/>
</dbReference>
<sequence length="155" mass="17423">MKTFRSLIDDVLPNINEIFPWDLEEKLNESEEILLIDITEATEYATVHIHNSINLPRGVLESGCDWGYTDTLPELASARDKEVIVICRSGNRSALAAFTMQLLGFTNVSSLKTGLRGWFDYELPLYDNNNNEVDEDDADAYFSQTPSAEQMGPGE</sequence>
<dbReference type="SUPFAM" id="SSF52821">
    <property type="entry name" value="Rhodanese/Cell cycle control phosphatase"/>
    <property type="match status" value="1"/>
</dbReference>
<keyword evidence="3" id="KW-1185">Reference proteome</keyword>
<dbReference type="PANTHER" id="PTHR43031:SF16">
    <property type="entry name" value="OXIDOREDUCTASE"/>
    <property type="match status" value="1"/>
</dbReference>
<evidence type="ECO:0000259" key="1">
    <source>
        <dbReference type="PROSITE" id="PS50206"/>
    </source>
</evidence>